<dbReference type="EMBL" id="KI684235">
    <property type="protein sequence ID" value="ETK95670.1"/>
    <property type="molecule type" value="Genomic_DNA"/>
</dbReference>
<organism evidence="2">
    <name type="scientific">Phytophthora nicotianae</name>
    <name type="common">Potato buckeye rot agent</name>
    <name type="synonym">Phytophthora parasitica</name>
    <dbReference type="NCBI Taxonomy" id="4792"/>
    <lineage>
        <taxon>Eukaryota</taxon>
        <taxon>Sar</taxon>
        <taxon>Stramenopiles</taxon>
        <taxon>Oomycota</taxon>
        <taxon>Peronosporomycetes</taxon>
        <taxon>Peronosporales</taxon>
        <taxon>Peronosporaceae</taxon>
        <taxon>Phytophthora</taxon>
    </lineage>
</organism>
<dbReference type="Proteomes" id="UP000053236">
    <property type="component" value="Unassembled WGS sequence"/>
</dbReference>
<dbReference type="AlphaFoldDB" id="W2HM70"/>
<evidence type="ECO:0000256" key="1">
    <source>
        <dbReference type="SAM" id="MobiDB-lite"/>
    </source>
</evidence>
<sequence>AWKERESKYTHDDIPHKRECSRRPEEKRTVLMPLADRDDAYQAYCYESHGHHHLTGQH</sequence>
<name>W2HM70_PHYNI</name>
<evidence type="ECO:0000313" key="2">
    <source>
        <dbReference type="EMBL" id="ETK95670.1"/>
    </source>
</evidence>
<gene>
    <name evidence="2" type="ORF">L915_01408</name>
</gene>
<reference evidence="2" key="1">
    <citation type="submission" date="2013-11" db="EMBL/GenBank/DDBJ databases">
        <title>The Genome Sequence of Phytophthora parasitica CJ02B3.</title>
        <authorList>
            <consortium name="The Broad Institute Genomics Platform"/>
            <person name="Russ C."/>
            <person name="Tyler B."/>
            <person name="Panabieres F."/>
            <person name="Shan W."/>
            <person name="Tripathy S."/>
            <person name="Grunwald N."/>
            <person name="Machado M."/>
            <person name="Johnson C.S."/>
            <person name="Arredondo F."/>
            <person name="Hong C."/>
            <person name="Coffey M."/>
            <person name="Young S.K."/>
            <person name="Zeng Q."/>
            <person name="Gargeya S."/>
            <person name="Fitzgerald M."/>
            <person name="Abouelleil A."/>
            <person name="Alvarado L."/>
            <person name="Chapman S.B."/>
            <person name="Gainer-Dewar J."/>
            <person name="Goldberg J."/>
            <person name="Griggs A."/>
            <person name="Gujja S."/>
            <person name="Hansen M."/>
            <person name="Howarth C."/>
            <person name="Imamovic A."/>
            <person name="Ireland A."/>
            <person name="Larimer J."/>
            <person name="McCowan C."/>
            <person name="Murphy C."/>
            <person name="Pearson M."/>
            <person name="Poon T.W."/>
            <person name="Priest M."/>
            <person name="Roberts A."/>
            <person name="Saif S."/>
            <person name="Shea T."/>
            <person name="Sykes S."/>
            <person name="Wortman J."/>
            <person name="Nusbaum C."/>
            <person name="Birren B."/>
        </authorList>
    </citation>
    <scope>NUCLEOTIDE SEQUENCE [LARGE SCALE GENOMIC DNA]</scope>
    <source>
        <strain evidence="2">CJ02B3</strain>
    </source>
</reference>
<feature type="non-terminal residue" evidence="2">
    <location>
        <position position="1"/>
    </location>
</feature>
<accession>W2HM70</accession>
<proteinExistence type="predicted"/>
<protein>
    <submittedName>
        <fullName evidence="2">Uncharacterized protein</fullName>
    </submittedName>
</protein>
<feature type="region of interest" description="Disordered" evidence="1">
    <location>
        <begin position="1"/>
        <end position="25"/>
    </location>
</feature>